<dbReference type="Proteomes" id="UP000275772">
    <property type="component" value="Unassembled WGS sequence"/>
</dbReference>
<evidence type="ECO:0000256" key="2">
    <source>
        <dbReference type="SAM" id="MobiDB-lite"/>
    </source>
</evidence>
<dbReference type="AlphaFoldDB" id="A0A383UP07"/>
<dbReference type="InterPro" id="IPR029052">
    <property type="entry name" value="Metallo-depent_PP-like"/>
</dbReference>
<feature type="region of interest" description="Disordered" evidence="2">
    <location>
        <begin position="521"/>
        <end position="543"/>
    </location>
</feature>
<organism evidence="4 5">
    <name type="scientific">Blumeria hordei</name>
    <name type="common">Barley powdery mildew</name>
    <name type="synonym">Blumeria graminis f. sp. hordei</name>
    <dbReference type="NCBI Taxonomy" id="2867405"/>
    <lineage>
        <taxon>Eukaryota</taxon>
        <taxon>Fungi</taxon>
        <taxon>Dikarya</taxon>
        <taxon>Ascomycota</taxon>
        <taxon>Pezizomycotina</taxon>
        <taxon>Leotiomycetes</taxon>
        <taxon>Erysiphales</taxon>
        <taxon>Erysiphaceae</taxon>
        <taxon>Blumeria</taxon>
    </lineage>
</organism>
<dbReference type="InterPro" id="IPR033308">
    <property type="entry name" value="PGAP5/Cdc1/Ted1"/>
</dbReference>
<dbReference type="PANTHER" id="PTHR13315:SF1">
    <property type="entry name" value="PROTEIN TED1"/>
    <property type="match status" value="1"/>
</dbReference>
<dbReference type="SUPFAM" id="SSF56300">
    <property type="entry name" value="Metallo-dependent phosphatases"/>
    <property type="match status" value="1"/>
</dbReference>
<dbReference type="GO" id="GO:0006506">
    <property type="term" value="P:GPI anchor biosynthetic process"/>
    <property type="evidence" value="ECO:0007669"/>
    <property type="project" value="InterPro"/>
</dbReference>
<keyword evidence="3" id="KW-1133">Transmembrane helix</keyword>
<feature type="transmembrane region" description="Helical" evidence="3">
    <location>
        <begin position="7"/>
        <end position="27"/>
    </location>
</feature>
<reference evidence="4 5" key="1">
    <citation type="submission" date="2017-11" db="EMBL/GenBank/DDBJ databases">
        <authorList>
            <person name="Kracher B."/>
        </authorList>
    </citation>
    <scope>NUCLEOTIDE SEQUENCE [LARGE SCALE GENOMIC DNA]</scope>
    <source>
        <strain evidence="4 5">RACE1</strain>
    </source>
</reference>
<accession>A0A383UP07</accession>
<name>A0A383UP07_BLUHO</name>
<feature type="transmembrane region" description="Helical" evidence="3">
    <location>
        <begin position="488"/>
        <end position="509"/>
    </location>
</feature>
<keyword evidence="1 3" id="KW-0472">Membrane</keyword>
<gene>
    <name evidence="4" type="ORF">BLGHR1_11844</name>
</gene>
<protein>
    <submittedName>
        <fullName evidence="4">Uncharacterized protein</fullName>
    </submittedName>
</protein>
<evidence type="ECO:0000256" key="3">
    <source>
        <dbReference type="SAM" id="Phobius"/>
    </source>
</evidence>
<dbReference type="GO" id="GO:0016020">
    <property type="term" value="C:membrane"/>
    <property type="evidence" value="ECO:0007669"/>
    <property type="project" value="GOC"/>
</dbReference>
<evidence type="ECO:0000313" key="5">
    <source>
        <dbReference type="Proteomes" id="UP000275772"/>
    </source>
</evidence>
<evidence type="ECO:0000313" key="4">
    <source>
        <dbReference type="EMBL" id="SZF01090.1"/>
    </source>
</evidence>
<dbReference type="GO" id="GO:0005783">
    <property type="term" value="C:endoplasmic reticulum"/>
    <property type="evidence" value="ECO:0007669"/>
    <property type="project" value="TreeGrafter"/>
</dbReference>
<dbReference type="PANTHER" id="PTHR13315">
    <property type="entry name" value="METALLO PHOSPHOESTERASE RELATED"/>
    <property type="match status" value="1"/>
</dbReference>
<evidence type="ECO:0000256" key="1">
    <source>
        <dbReference type="ARBA" id="ARBA00023136"/>
    </source>
</evidence>
<proteinExistence type="predicted"/>
<sequence>MYFTSAAGYCLLVLVPASLFSSLYLYLYPLFHFCAFPSPNQDTRSAYLTSLRYHAPLLKPNLQNVAPFRLLVFGDPQLEGDSSIKHVEATTFPNLKKFWRDSRNHSIRQRVRLSLHDLIDFYLDDIPKAIGVWRKRLDHFGNDYYLAHIYRTLNWWTNPTHSAVLGDLVGSQWIDEEEFKQRGWRFWNRVFKGGIKVEDDLTLSNNPDGQKARILGEDSDAWRRRIINVAGNHDIGYAGDMSSERLARFKEVFGKANYELRFQLTNNTTSLPIDGQVRPVPEIRIVILNNLNLDTPAGSKELQDETYTFINSIIADSENVERLAHFTLLLTHVPLYKEAGICADGPFFSYFVDEYENGLKEQNQLTKHSSKGILEGIYGMSADPGAAGQGYGRNGVILNGHDHEGCDVFHFINQSASELPEWTCTKWDIARSNNILHQSGIPGLREVTVRSMMGNFRGNAGLLSVWFNEDTWTWNSEFLNCELGPQHIWWVIHILDIVTICVILLYNALVRYEKRFPRQSDRSMSRKKARKATNMPKDKHGKS</sequence>
<dbReference type="EMBL" id="UNSH01000035">
    <property type="protein sequence ID" value="SZF01090.1"/>
    <property type="molecule type" value="Genomic_DNA"/>
</dbReference>
<dbReference type="Gene3D" id="3.60.21.10">
    <property type="match status" value="1"/>
</dbReference>
<dbReference type="VEuPathDB" id="FungiDB:BLGHR1_11844"/>
<keyword evidence="3" id="KW-0812">Transmembrane</keyword>